<name>A0A5B7FH93_PORTR</name>
<evidence type="ECO:0000313" key="2">
    <source>
        <dbReference type="EMBL" id="MPC43844.1"/>
    </source>
</evidence>
<feature type="region of interest" description="Disordered" evidence="1">
    <location>
        <begin position="38"/>
        <end position="72"/>
    </location>
</feature>
<dbReference type="Proteomes" id="UP000324222">
    <property type="component" value="Unassembled WGS sequence"/>
</dbReference>
<accession>A0A5B7FH93</accession>
<organism evidence="2 3">
    <name type="scientific">Portunus trituberculatus</name>
    <name type="common">Swimming crab</name>
    <name type="synonym">Neptunus trituberculatus</name>
    <dbReference type="NCBI Taxonomy" id="210409"/>
    <lineage>
        <taxon>Eukaryota</taxon>
        <taxon>Metazoa</taxon>
        <taxon>Ecdysozoa</taxon>
        <taxon>Arthropoda</taxon>
        <taxon>Crustacea</taxon>
        <taxon>Multicrustacea</taxon>
        <taxon>Malacostraca</taxon>
        <taxon>Eumalacostraca</taxon>
        <taxon>Eucarida</taxon>
        <taxon>Decapoda</taxon>
        <taxon>Pleocyemata</taxon>
        <taxon>Brachyura</taxon>
        <taxon>Eubrachyura</taxon>
        <taxon>Portunoidea</taxon>
        <taxon>Portunidae</taxon>
        <taxon>Portuninae</taxon>
        <taxon>Portunus</taxon>
    </lineage>
</organism>
<feature type="compositionally biased region" description="Low complexity" evidence="1">
    <location>
        <begin position="45"/>
        <end position="68"/>
    </location>
</feature>
<proteinExistence type="predicted"/>
<evidence type="ECO:0000313" key="3">
    <source>
        <dbReference type="Proteomes" id="UP000324222"/>
    </source>
</evidence>
<dbReference type="EMBL" id="VSRR010006014">
    <property type="protein sequence ID" value="MPC43844.1"/>
    <property type="molecule type" value="Genomic_DNA"/>
</dbReference>
<evidence type="ECO:0000256" key="1">
    <source>
        <dbReference type="SAM" id="MobiDB-lite"/>
    </source>
</evidence>
<keyword evidence="3" id="KW-1185">Reference proteome</keyword>
<protein>
    <submittedName>
        <fullName evidence="2">Uncharacterized protein</fullName>
    </submittedName>
</protein>
<reference evidence="2 3" key="1">
    <citation type="submission" date="2019-05" db="EMBL/GenBank/DDBJ databases">
        <title>Another draft genome of Portunus trituberculatus and its Hox gene families provides insights of decapod evolution.</title>
        <authorList>
            <person name="Jeong J.-H."/>
            <person name="Song I."/>
            <person name="Kim S."/>
            <person name="Choi T."/>
            <person name="Kim D."/>
            <person name="Ryu S."/>
            <person name="Kim W."/>
        </authorList>
    </citation>
    <scope>NUCLEOTIDE SEQUENCE [LARGE SCALE GENOMIC DNA]</scope>
    <source>
        <tissue evidence="2">Muscle</tissue>
    </source>
</reference>
<dbReference type="AlphaFoldDB" id="A0A5B7FH93"/>
<sequence>MDGRLEHLTKHSLRLVSTLRLASLNIYAEKSIKTNFIEHPKSQRGTTSLSHSQQSTTVTVTSPSGSLSEPPASRLRSNLHFLLCSRTDSPVDYLHLKTCIH</sequence>
<gene>
    <name evidence="2" type="ORF">E2C01_037498</name>
</gene>
<comment type="caution">
    <text evidence="2">The sequence shown here is derived from an EMBL/GenBank/DDBJ whole genome shotgun (WGS) entry which is preliminary data.</text>
</comment>